<dbReference type="InterPro" id="IPR036113">
    <property type="entry name" value="Asp/Glu-ADT_sf_sub_c"/>
</dbReference>
<evidence type="ECO:0000313" key="1">
    <source>
        <dbReference type="EMBL" id="UUD37006.1"/>
    </source>
</evidence>
<gene>
    <name evidence="1" type="ORF">NPA09_00295</name>
</gene>
<dbReference type="PANTHER" id="PTHR15004:SF0">
    <property type="entry name" value="GLUTAMYL-TRNA(GLN) AMIDOTRANSFERASE SUBUNIT C, MITOCHONDRIAL"/>
    <property type="match status" value="1"/>
</dbReference>
<protein>
    <submittedName>
        <fullName evidence="1">Aspartyl/glutamyl-tRNA amidotransferase subunit C</fullName>
    </submittedName>
</protein>
<organism evidence="1 2">
    <name type="scientific">Mycoplasmopsis equigenitalium</name>
    <dbReference type="NCBI Taxonomy" id="114883"/>
    <lineage>
        <taxon>Bacteria</taxon>
        <taxon>Bacillati</taxon>
        <taxon>Mycoplasmatota</taxon>
        <taxon>Mycoplasmoidales</taxon>
        <taxon>Metamycoplasmataceae</taxon>
        <taxon>Mycoplasmopsis</taxon>
    </lineage>
</organism>
<sequence length="98" mass="11154">MTKIDAKTLKAIASDLLIDVDDDVVESIIKEFAGIKAHFDLIKSMNVENVEPMFLVDESPILLMREDVETDNYLSKETILKNANRKNKDYVVVKKVVK</sequence>
<proteinExistence type="predicted"/>
<keyword evidence="2" id="KW-1185">Reference proteome</keyword>
<dbReference type="SUPFAM" id="SSF141000">
    <property type="entry name" value="Glu-tRNAGln amidotransferase C subunit"/>
    <property type="match status" value="1"/>
</dbReference>
<dbReference type="RefSeq" id="WP_129722546.1">
    <property type="nucleotide sequence ID" value="NZ_CP101808.1"/>
</dbReference>
<reference evidence="1" key="1">
    <citation type="submission" date="2022-07" db="EMBL/GenBank/DDBJ databases">
        <title>Complete genome of Mycoplasma equigenitalium type strain T37.</title>
        <authorList>
            <person name="Spergser J."/>
        </authorList>
    </citation>
    <scope>NUCLEOTIDE SEQUENCE</scope>
    <source>
        <strain evidence="1">T37</strain>
    </source>
</reference>
<dbReference type="Proteomes" id="UP001059576">
    <property type="component" value="Chromosome"/>
</dbReference>
<name>A0ABY5J183_9BACT</name>
<dbReference type="InterPro" id="IPR003837">
    <property type="entry name" value="GatC"/>
</dbReference>
<dbReference type="Pfam" id="PF02686">
    <property type="entry name" value="GatC"/>
    <property type="match status" value="1"/>
</dbReference>
<evidence type="ECO:0000313" key="2">
    <source>
        <dbReference type="Proteomes" id="UP001059576"/>
    </source>
</evidence>
<dbReference type="EMBL" id="CP101808">
    <property type="protein sequence ID" value="UUD37006.1"/>
    <property type="molecule type" value="Genomic_DNA"/>
</dbReference>
<accession>A0ABY5J183</accession>
<dbReference type="PANTHER" id="PTHR15004">
    <property type="entry name" value="GLUTAMYL-TRNA(GLN) AMIDOTRANSFERASE SUBUNIT C, MITOCHONDRIAL"/>
    <property type="match status" value="1"/>
</dbReference>